<protein>
    <recommendedName>
        <fullName evidence="5">Lipoprotein-attachment site-containing protein</fullName>
    </recommendedName>
</protein>
<name>A0ABY1IFK6_9HYPH</name>
<dbReference type="Proteomes" id="UP000184290">
    <property type="component" value="Unassembled WGS sequence"/>
</dbReference>
<organism evidence="3 4">
    <name type="scientific">Aureimonas altamirensis DSM 21988</name>
    <dbReference type="NCBI Taxonomy" id="1121026"/>
    <lineage>
        <taxon>Bacteria</taxon>
        <taxon>Pseudomonadati</taxon>
        <taxon>Pseudomonadota</taxon>
        <taxon>Alphaproteobacteria</taxon>
        <taxon>Hyphomicrobiales</taxon>
        <taxon>Aurantimonadaceae</taxon>
        <taxon>Aureimonas</taxon>
    </lineage>
</organism>
<keyword evidence="4" id="KW-1185">Reference proteome</keyword>
<evidence type="ECO:0000313" key="3">
    <source>
        <dbReference type="EMBL" id="SHJ10103.1"/>
    </source>
</evidence>
<sequence>MRVMILVSLALMLGLAACGRKNLPVPPTPEGQPARPYVIAPDGNGLARAPAITNRSSETSVVPKEVTRNPGAPERRFLLDGLLN</sequence>
<feature type="signal peptide" evidence="2">
    <location>
        <begin position="1"/>
        <end position="19"/>
    </location>
</feature>
<accession>A0ABY1IFK6</accession>
<evidence type="ECO:0000313" key="4">
    <source>
        <dbReference type="Proteomes" id="UP000184290"/>
    </source>
</evidence>
<dbReference type="EMBL" id="FQZC01000002">
    <property type="protein sequence ID" value="SHJ10103.1"/>
    <property type="molecule type" value="Genomic_DNA"/>
</dbReference>
<proteinExistence type="predicted"/>
<comment type="caution">
    <text evidence="3">The sequence shown here is derived from an EMBL/GenBank/DDBJ whole genome shotgun (WGS) entry which is preliminary data.</text>
</comment>
<evidence type="ECO:0000256" key="1">
    <source>
        <dbReference type="SAM" id="MobiDB-lite"/>
    </source>
</evidence>
<feature type="region of interest" description="Disordered" evidence="1">
    <location>
        <begin position="55"/>
        <end position="84"/>
    </location>
</feature>
<evidence type="ECO:0008006" key="5">
    <source>
        <dbReference type="Google" id="ProtNLM"/>
    </source>
</evidence>
<keyword evidence="2" id="KW-0732">Signal</keyword>
<feature type="chain" id="PRO_5045463753" description="Lipoprotein-attachment site-containing protein" evidence="2">
    <location>
        <begin position="20"/>
        <end position="84"/>
    </location>
</feature>
<reference evidence="3 4" key="1">
    <citation type="submission" date="2016-11" db="EMBL/GenBank/DDBJ databases">
        <authorList>
            <person name="Varghese N."/>
            <person name="Submissions S."/>
        </authorList>
    </citation>
    <scope>NUCLEOTIDE SEQUENCE [LARGE SCALE GENOMIC DNA]</scope>
    <source>
        <strain evidence="3 4">DSM 21988</strain>
    </source>
</reference>
<gene>
    <name evidence="3" type="ORF">SAMN02745911_1676</name>
</gene>
<evidence type="ECO:0000256" key="2">
    <source>
        <dbReference type="SAM" id="SignalP"/>
    </source>
</evidence>
<dbReference type="PROSITE" id="PS51257">
    <property type="entry name" value="PROKAR_LIPOPROTEIN"/>
    <property type="match status" value="1"/>
</dbReference>